<feature type="region of interest" description="Disordered" evidence="1">
    <location>
        <begin position="132"/>
        <end position="159"/>
    </location>
</feature>
<feature type="compositionally biased region" description="Basic and acidic residues" evidence="1">
    <location>
        <begin position="137"/>
        <end position="151"/>
    </location>
</feature>
<feature type="compositionally biased region" description="Polar residues" evidence="1">
    <location>
        <begin position="284"/>
        <end position="293"/>
    </location>
</feature>
<evidence type="ECO:0000256" key="1">
    <source>
        <dbReference type="SAM" id="MobiDB-lite"/>
    </source>
</evidence>
<feature type="compositionally biased region" description="Basic residues" evidence="1">
    <location>
        <begin position="353"/>
        <end position="378"/>
    </location>
</feature>
<evidence type="ECO:0000313" key="2">
    <source>
        <dbReference type="EMBL" id="KAF6756426.1"/>
    </source>
</evidence>
<sequence length="460" mass="49570">MSPSFLTMRTTSTSRVSQRTKFLASALSNREVANGTRAVILDLNPIQAATCSGRWAGDENPFLKLQGCWNVWRPRALVHQSISCVENKKQKTTSGHGLVACVSALEPFLRAATRRDNTPPQAEQLAGLDMAASPESDSMKPDGSAHKHEIEEATSSTLAVEMTLTSRTHDDGYVSTLETTQPAEDEHAPQIYADFDVAPPPGDDLNKPDDCTSACHNHGSEVAIPSSMNPPHRSTISEAILPSCEADEPSAETVDPAFFLSTSPAGKDNDAAITAWDPVSVTPQEAQLNTQPPSSRPEPKGEAPEIEMLDSPTCTSMPTPSTTTARASSATADEPVPVEPQECLTRWQTMPVRSRRRKQGTKYTYSHRKVSSGKRRAPAKTISQSSSDPHTGPSAFTTAADDTLSAFLRARGTNHTFVGGGFHFPNEDMWIDPDGETEYENISSYPPGTIFGPGGPRLPN</sequence>
<comment type="caution">
    <text evidence="2">The sequence shown here is derived from an EMBL/GenBank/DDBJ whole genome shotgun (WGS) entry which is preliminary data.</text>
</comment>
<dbReference type="Proteomes" id="UP000521943">
    <property type="component" value="Unassembled WGS sequence"/>
</dbReference>
<feature type="compositionally biased region" description="Polar residues" evidence="1">
    <location>
        <begin position="381"/>
        <end position="397"/>
    </location>
</feature>
<accession>A0A8H6M8X5</accession>
<protein>
    <submittedName>
        <fullName evidence="2">Uncharacterized protein</fullName>
    </submittedName>
</protein>
<feature type="compositionally biased region" description="Gly residues" evidence="1">
    <location>
        <begin position="451"/>
        <end position="460"/>
    </location>
</feature>
<proteinExistence type="predicted"/>
<dbReference type="EMBL" id="JACGCI010000026">
    <property type="protein sequence ID" value="KAF6756426.1"/>
    <property type="molecule type" value="Genomic_DNA"/>
</dbReference>
<reference evidence="2 3" key="1">
    <citation type="submission" date="2020-07" db="EMBL/GenBank/DDBJ databases">
        <title>Comparative genomics of pyrophilous fungi reveals a link between fire events and developmental genes.</title>
        <authorList>
            <consortium name="DOE Joint Genome Institute"/>
            <person name="Steindorff A.S."/>
            <person name="Carver A."/>
            <person name="Calhoun S."/>
            <person name="Stillman K."/>
            <person name="Liu H."/>
            <person name="Lipzen A."/>
            <person name="Pangilinan J."/>
            <person name="Labutti K."/>
            <person name="Bruns T.D."/>
            <person name="Grigoriev I.V."/>
        </authorList>
    </citation>
    <scope>NUCLEOTIDE SEQUENCE [LARGE SCALE GENOMIC DNA]</scope>
    <source>
        <strain evidence="2 3">CBS 144469</strain>
    </source>
</reference>
<name>A0A8H6M8X5_9AGAR</name>
<feature type="region of interest" description="Disordered" evidence="1">
    <location>
        <begin position="433"/>
        <end position="460"/>
    </location>
</feature>
<keyword evidence="3" id="KW-1185">Reference proteome</keyword>
<dbReference type="AlphaFoldDB" id="A0A8H6M8X5"/>
<gene>
    <name evidence="2" type="ORF">DFP72DRAFT_846739</name>
</gene>
<evidence type="ECO:0000313" key="3">
    <source>
        <dbReference type="Proteomes" id="UP000521943"/>
    </source>
</evidence>
<feature type="region of interest" description="Disordered" evidence="1">
    <location>
        <begin position="284"/>
        <end position="397"/>
    </location>
</feature>
<organism evidence="2 3">
    <name type="scientific">Ephemerocybe angulata</name>
    <dbReference type="NCBI Taxonomy" id="980116"/>
    <lineage>
        <taxon>Eukaryota</taxon>
        <taxon>Fungi</taxon>
        <taxon>Dikarya</taxon>
        <taxon>Basidiomycota</taxon>
        <taxon>Agaricomycotina</taxon>
        <taxon>Agaricomycetes</taxon>
        <taxon>Agaricomycetidae</taxon>
        <taxon>Agaricales</taxon>
        <taxon>Agaricineae</taxon>
        <taxon>Psathyrellaceae</taxon>
        <taxon>Ephemerocybe</taxon>
    </lineage>
</organism>
<feature type="compositionally biased region" description="Low complexity" evidence="1">
    <location>
        <begin position="311"/>
        <end position="332"/>
    </location>
</feature>